<organism evidence="1 2">
    <name type="scientific">Rubroshorea leprosula</name>
    <dbReference type="NCBI Taxonomy" id="152421"/>
    <lineage>
        <taxon>Eukaryota</taxon>
        <taxon>Viridiplantae</taxon>
        <taxon>Streptophyta</taxon>
        <taxon>Embryophyta</taxon>
        <taxon>Tracheophyta</taxon>
        <taxon>Spermatophyta</taxon>
        <taxon>Magnoliopsida</taxon>
        <taxon>eudicotyledons</taxon>
        <taxon>Gunneridae</taxon>
        <taxon>Pentapetalae</taxon>
        <taxon>rosids</taxon>
        <taxon>malvids</taxon>
        <taxon>Malvales</taxon>
        <taxon>Dipterocarpaceae</taxon>
        <taxon>Rubroshorea</taxon>
    </lineage>
</organism>
<evidence type="ECO:0000313" key="2">
    <source>
        <dbReference type="Proteomes" id="UP001054252"/>
    </source>
</evidence>
<accession>A0AAV5K6Y1</accession>
<name>A0AAV5K6Y1_9ROSI</name>
<reference evidence="1 2" key="1">
    <citation type="journal article" date="2021" name="Commun. Biol.">
        <title>The genome of Shorea leprosula (Dipterocarpaceae) highlights the ecological relevance of drought in aseasonal tropical rainforests.</title>
        <authorList>
            <person name="Ng K.K.S."/>
            <person name="Kobayashi M.J."/>
            <person name="Fawcett J.A."/>
            <person name="Hatakeyama M."/>
            <person name="Paape T."/>
            <person name="Ng C.H."/>
            <person name="Ang C.C."/>
            <person name="Tnah L.H."/>
            <person name="Lee C.T."/>
            <person name="Nishiyama T."/>
            <person name="Sese J."/>
            <person name="O'Brien M.J."/>
            <person name="Copetti D."/>
            <person name="Mohd Noor M.I."/>
            <person name="Ong R.C."/>
            <person name="Putra M."/>
            <person name="Sireger I.Z."/>
            <person name="Indrioko S."/>
            <person name="Kosugi Y."/>
            <person name="Izuno A."/>
            <person name="Isagi Y."/>
            <person name="Lee S.L."/>
            <person name="Shimizu K.K."/>
        </authorList>
    </citation>
    <scope>NUCLEOTIDE SEQUENCE [LARGE SCALE GENOMIC DNA]</scope>
    <source>
        <strain evidence="1">214</strain>
    </source>
</reference>
<evidence type="ECO:0000313" key="1">
    <source>
        <dbReference type="EMBL" id="GKV20626.1"/>
    </source>
</evidence>
<dbReference type="AlphaFoldDB" id="A0AAV5K6Y1"/>
<sequence>MRSSVMERKSIMVPIKEAKVENNVDAILDMFDRENLVAISELIFEKLVVKKLGFSLRIEVKNKVHLLFFFSSDCC</sequence>
<proteinExistence type="predicted"/>
<protein>
    <submittedName>
        <fullName evidence="1">Uncharacterized protein</fullName>
    </submittedName>
</protein>
<gene>
    <name evidence="1" type="ORF">SLEP1_g30724</name>
</gene>
<keyword evidence="2" id="KW-1185">Reference proteome</keyword>
<dbReference type="Proteomes" id="UP001054252">
    <property type="component" value="Unassembled WGS sequence"/>
</dbReference>
<comment type="caution">
    <text evidence="1">The sequence shown here is derived from an EMBL/GenBank/DDBJ whole genome shotgun (WGS) entry which is preliminary data.</text>
</comment>
<dbReference type="EMBL" id="BPVZ01000055">
    <property type="protein sequence ID" value="GKV20626.1"/>
    <property type="molecule type" value="Genomic_DNA"/>
</dbReference>